<organism evidence="2 3">
    <name type="scientific">Mediterraneibacter gnavus</name>
    <name type="common">Ruminococcus gnavus</name>
    <dbReference type="NCBI Taxonomy" id="33038"/>
    <lineage>
        <taxon>Bacteria</taxon>
        <taxon>Bacillati</taxon>
        <taxon>Bacillota</taxon>
        <taxon>Clostridia</taxon>
        <taxon>Lachnospirales</taxon>
        <taxon>Lachnospiraceae</taxon>
        <taxon>Mediterraneibacter</taxon>
    </lineage>
</organism>
<dbReference type="EMBL" id="JAQMLA010000024">
    <property type="protein sequence ID" value="MDB8686908.1"/>
    <property type="molecule type" value="Genomic_DNA"/>
</dbReference>
<dbReference type="InterPro" id="IPR046229">
    <property type="entry name" value="TnpC-like"/>
</dbReference>
<sequence length="123" mass="14993">MKYDKIVEISKERSRQNTETAIRAIEEMLREGEWITVAQLMTKTKLSKTIFYRNKEVRRMLEDARYRQQCMLKTNRDSVIEIENLQEKLRKLNFEMVKLRAENQELQLINQNLQREIIFLKEI</sequence>
<gene>
    <name evidence="2" type="ORF">PNW85_09495</name>
</gene>
<evidence type="ECO:0000313" key="2">
    <source>
        <dbReference type="EMBL" id="MDB8686908.1"/>
    </source>
</evidence>
<name>A0AAW6DEV2_MEDGN</name>
<proteinExistence type="predicted"/>
<dbReference type="Proteomes" id="UP001212160">
    <property type="component" value="Unassembled WGS sequence"/>
</dbReference>
<protein>
    <submittedName>
        <fullName evidence="2">DUF6262 family protein</fullName>
    </submittedName>
</protein>
<reference evidence="2" key="1">
    <citation type="submission" date="2023-01" db="EMBL/GenBank/DDBJ databases">
        <title>Human gut microbiome strain richness.</title>
        <authorList>
            <person name="Chen-Liaw A."/>
        </authorList>
    </citation>
    <scope>NUCLEOTIDE SEQUENCE</scope>
    <source>
        <strain evidence="2">RTP21484st1_H11_RTP21484_190118</strain>
    </source>
</reference>
<accession>A0AAW6DEV2</accession>
<feature type="coiled-coil region" evidence="1">
    <location>
        <begin position="75"/>
        <end position="123"/>
    </location>
</feature>
<evidence type="ECO:0000256" key="1">
    <source>
        <dbReference type="SAM" id="Coils"/>
    </source>
</evidence>
<dbReference type="RefSeq" id="WP_178837681.1">
    <property type="nucleotide sequence ID" value="NZ_JAQMLA010000024.1"/>
</dbReference>
<dbReference type="Pfam" id="PF19776">
    <property type="entry name" value="DUF6262"/>
    <property type="match status" value="1"/>
</dbReference>
<dbReference type="AlphaFoldDB" id="A0AAW6DEV2"/>
<keyword evidence="1" id="KW-0175">Coiled coil</keyword>
<comment type="caution">
    <text evidence="2">The sequence shown here is derived from an EMBL/GenBank/DDBJ whole genome shotgun (WGS) entry which is preliminary data.</text>
</comment>
<evidence type="ECO:0000313" key="3">
    <source>
        <dbReference type="Proteomes" id="UP001212160"/>
    </source>
</evidence>